<protein>
    <submittedName>
        <fullName evidence="1">Uncharacterized protein</fullName>
    </submittedName>
</protein>
<reference evidence="2" key="1">
    <citation type="journal article" date="2009" name="Proc. Natl. Acad. Sci. U.S.A.">
        <title>Biogeography of the Sulfolobus islandicus pan-genome.</title>
        <authorList>
            <person name="Reno M.L."/>
            <person name="Held N.L."/>
            <person name="Fields C.J."/>
            <person name="Burke P.V."/>
            <person name="Whitaker R.J."/>
        </authorList>
    </citation>
    <scope>NUCLEOTIDE SEQUENCE [LARGE SCALE GENOMIC DNA]</scope>
    <source>
        <strain evidence="2">L.D.8.5 / Lassen #2</strain>
    </source>
</reference>
<name>D2PIJ5_SACI9</name>
<dbReference type="HOGENOM" id="CLU_3338661_0_0_2"/>
<accession>D2PIJ5</accession>
<sequence>MHFIRKDFLEILPPDVDGFSRMIRFHKMCGFTYLTDE</sequence>
<dbReference type="Proteomes" id="UP000001404">
    <property type="component" value="Chromosome"/>
</dbReference>
<proteinExistence type="predicted"/>
<dbReference type="AlphaFoldDB" id="D2PIJ5"/>
<gene>
    <name evidence="1" type="ordered locus">LD85_3058</name>
</gene>
<evidence type="ECO:0000313" key="2">
    <source>
        <dbReference type="Proteomes" id="UP000001404"/>
    </source>
</evidence>
<evidence type="ECO:0000313" key="1">
    <source>
        <dbReference type="EMBL" id="ADB88651.1"/>
    </source>
</evidence>
<dbReference type="KEGG" id="sii:LD85_3058"/>
<dbReference type="EMBL" id="CP001731">
    <property type="protein sequence ID" value="ADB88651.1"/>
    <property type="molecule type" value="Genomic_DNA"/>
</dbReference>
<organism evidence="1 2">
    <name type="scientific">Saccharolobus islandicus (strain L.D.8.5 / Lassen #2)</name>
    <name type="common">Sulfolobus islandicus</name>
    <dbReference type="NCBI Taxonomy" id="425944"/>
    <lineage>
        <taxon>Archaea</taxon>
        <taxon>Thermoproteota</taxon>
        <taxon>Thermoprotei</taxon>
        <taxon>Sulfolobales</taxon>
        <taxon>Sulfolobaceae</taxon>
        <taxon>Saccharolobus</taxon>
    </lineage>
</organism>